<dbReference type="PANTHER" id="PTHR11365">
    <property type="entry name" value="5-OXOPROLINASE RELATED"/>
    <property type="match status" value="1"/>
</dbReference>
<evidence type="ECO:0000259" key="1">
    <source>
        <dbReference type="Pfam" id="PF02538"/>
    </source>
</evidence>
<feature type="domain" description="Hydantoinase B/oxoprolinase" evidence="1">
    <location>
        <begin position="1"/>
        <end position="207"/>
    </location>
</feature>
<reference evidence="2 3" key="1">
    <citation type="submission" date="2016-10" db="EMBL/GenBank/DDBJ databases">
        <authorList>
            <person name="de Groot N.N."/>
        </authorList>
    </citation>
    <scope>NUCLEOTIDE SEQUENCE [LARGE SCALE GENOMIC DNA]</scope>
    <source>
        <strain evidence="2 3">DSM 28010</strain>
    </source>
</reference>
<gene>
    <name evidence="2" type="ORF">SAMN05421850_1239</name>
</gene>
<protein>
    <submittedName>
        <fullName evidence="2">5-oxoprolinase (ATP-hydrolysing)</fullName>
    </submittedName>
</protein>
<dbReference type="GO" id="GO:0006749">
    <property type="term" value="P:glutathione metabolic process"/>
    <property type="evidence" value="ECO:0007669"/>
    <property type="project" value="TreeGrafter"/>
</dbReference>
<dbReference type="InterPro" id="IPR003692">
    <property type="entry name" value="Hydantoinase_B"/>
</dbReference>
<organism evidence="2 3">
    <name type="scientific">Lutimaribacter saemankumensis</name>
    <dbReference type="NCBI Taxonomy" id="490829"/>
    <lineage>
        <taxon>Bacteria</taxon>
        <taxon>Pseudomonadati</taxon>
        <taxon>Pseudomonadota</taxon>
        <taxon>Alphaproteobacteria</taxon>
        <taxon>Rhodobacterales</taxon>
        <taxon>Roseobacteraceae</taxon>
        <taxon>Lutimaribacter</taxon>
    </lineage>
</organism>
<dbReference type="Pfam" id="PF02538">
    <property type="entry name" value="Hydantoinase_B"/>
    <property type="match status" value="1"/>
</dbReference>
<sequence>MNEGCLKPIEIHAPNGSMINPNYPAAVISGNTEVSQAIADTLYGALGVIAGSQGTMTNFVYGNARIQNYETICGGTGAGEGFDGASAVHSHMTNTRMTDPEVLETRFPVRVEEFSIRKGSGGHGKWSGGNGITRRLRFLEEMTATVLSSHRQVPPHGAAGGDAGQSGENHVERADGTVVRLKGNDEALMAPGDIFVMNTPGGGGYGKDETK</sequence>
<dbReference type="EMBL" id="FNEB01000023">
    <property type="protein sequence ID" value="SDJ41113.1"/>
    <property type="molecule type" value="Genomic_DNA"/>
</dbReference>
<dbReference type="GO" id="GO:0017168">
    <property type="term" value="F:5-oxoprolinase (ATP-hydrolyzing) activity"/>
    <property type="evidence" value="ECO:0007669"/>
    <property type="project" value="TreeGrafter"/>
</dbReference>
<dbReference type="AlphaFoldDB" id="A0A1G8TI42"/>
<evidence type="ECO:0000313" key="3">
    <source>
        <dbReference type="Proteomes" id="UP000199340"/>
    </source>
</evidence>
<dbReference type="Proteomes" id="UP000199340">
    <property type="component" value="Unassembled WGS sequence"/>
</dbReference>
<dbReference type="STRING" id="490829.SAMN05421850_1239"/>
<dbReference type="PANTHER" id="PTHR11365:SF23">
    <property type="entry name" value="HYPOTHETICAL 5-OXOPROLINASE (EUROFUNG)-RELATED"/>
    <property type="match status" value="1"/>
</dbReference>
<accession>A0A1G8TI42</accession>
<proteinExistence type="predicted"/>
<dbReference type="GO" id="GO:0005829">
    <property type="term" value="C:cytosol"/>
    <property type="evidence" value="ECO:0007669"/>
    <property type="project" value="TreeGrafter"/>
</dbReference>
<dbReference type="InterPro" id="IPR045079">
    <property type="entry name" value="Oxoprolinase-like"/>
</dbReference>
<keyword evidence="3" id="KW-1185">Reference proteome</keyword>
<name>A0A1G8TI42_9RHOB</name>
<evidence type="ECO:0000313" key="2">
    <source>
        <dbReference type="EMBL" id="SDJ41113.1"/>
    </source>
</evidence>